<dbReference type="AlphaFoldDB" id="A0A6D1RHZ9"/>
<dbReference type="NCBIfam" id="NF041559">
    <property type="entry name" value="BTH_I2691_fam"/>
    <property type="match status" value="1"/>
</dbReference>
<evidence type="ECO:0000259" key="1">
    <source>
        <dbReference type="Pfam" id="PF20249"/>
    </source>
</evidence>
<dbReference type="Pfam" id="PF20249">
    <property type="entry name" value="VasX_N"/>
    <property type="match status" value="1"/>
</dbReference>
<dbReference type="EMBL" id="DACSXJ010000017">
    <property type="protein sequence ID" value="HAT3898510.1"/>
    <property type="molecule type" value="Genomic_DNA"/>
</dbReference>
<reference evidence="2" key="2">
    <citation type="submission" date="2020-09" db="EMBL/GenBank/DDBJ databases">
        <authorList>
            <consortium name="NCBI Pathogen Detection Project"/>
        </authorList>
    </citation>
    <scope>NUCLEOTIDE SEQUENCE</scope>
    <source>
        <strain evidence="2">O50</strain>
    </source>
</reference>
<accession>A0A6D1RHZ9</accession>
<comment type="caution">
    <text evidence="2">The sequence shown here is derived from an EMBL/GenBank/DDBJ whole genome shotgun (WGS) entry which is preliminary data.</text>
</comment>
<name>A0A6D1RHZ9_CITFR</name>
<feature type="domain" description="Toxin VasX N-terminal region" evidence="1">
    <location>
        <begin position="6"/>
        <end position="157"/>
    </location>
</feature>
<dbReference type="Proteomes" id="UP000855471">
    <property type="component" value="Unassembled WGS sequence"/>
</dbReference>
<dbReference type="InterPro" id="IPR048126">
    <property type="entry name" value="Toxin_VasX"/>
</dbReference>
<sequence>MINHKCDCMSQGPALLPVRYAVVPEYIKEPLPAWAKPGISAYPAENENYHYALRAMRRGYIYIYYPYQTDWEAWSVCDDGSLWKQLSAKNVLEKSEPDCRQGTYSDGGKDFLTLPYEVLENDIWIAFTQCPWTEKTLERYAGDAGQRQSRMQCLSSSNWTAPQASQQITEATTANLARVLDYIPAQGSQLSPAMRLPYGTHTKIRVSQCVSERYAIVKEPGPQETLYPWKSGVAGNTIRQMKERGVKPDGTPVTPLLMALHDSAGITHELTGWTNDVLAMAKIFGEERALEFCTQSLINGVKEIVNKSSEQNVAAQLAELPQETYISPPAMDYSYDMYVQNEKSKGTDPKDILTREEFEKQVKGKQNEVYKKQQVANDWSKYARMINQSKWDSFNQCCADLTPKIDKQLAKLISYRCGWLQASLFITILQDFFSNDPVDNANYREIAAFAMAGLGESPSGIKLLDDWIDAYTTKSEANLVWRTHFYNNPEIMADVEPLLASLHQCSISPVSENDVLYFFEKNGAKLNKIFKGFEKATSEISKPLAGNVVFSKRVLYQMDQHMATVGARFFSVSRIGPVLNTMNDLIVRTLFSLSSGKSELETKTLFSKYFGWATERRAYIAGTVFYSPQRAIRADLLRGASKKYAALEKAYANYLSQPAGSSGYAVTSIRIFVLFFNVVELYNQLDNFNNQPADYAKVISAISATASGVIDIATPATEVILKEKNSLHYMKMFGAGCSLISAGLSLGLDISTLLNKVNLPNSSKKWAFTGLYSVKTLSDVAIIAKAEGKLMTVLIERFGWKTPEGELAVWLGRAAAPQLTKLGVEWVGLLASWEVALLLMVAEYILTEYYSRDALQSWIENGLFGDDCSIDIDSYSPERINIFIDETRNSLQESLRQLSSGKKPQRGKPIIYWPFIIYDEPEVPVVV</sequence>
<dbReference type="CDD" id="cd20707">
    <property type="entry name" value="MIX_III"/>
    <property type="match status" value="1"/>
</dbReference>
<organism evidence="2">
    <name type="scientific">Citrobacter freundii</name>
    <dbReference type="NCBI Taxonomy" id="546"/>
    <lineage>
        <taxon>Bacteria</taxon>
        <taxon>Pseudomonadati</taxon>
        <taxon>Pseudomonadota</taxon>
        <taxon>Gammaproteobacteria</taxon>
        <taxon>Enterobacterales</taxon>
        <taxon>Enterobacteriaceae</taxon>
        <taxon>Citrobacter</taxon>
        <taxon>Citrobacter freundii complex</taxon>
    </lineage>
</organism>
<dbReference type="InterPro" id="IPR046864">
    <property type="entry name" value="VasX_N"/>
</dbReference>
<evidence type="ECO:0000313" key="2">
    <source>
        <dbReference type="EMBL" id="HAT3898510.1"/>
    </source>
</evidence>
<reference evidence="2" key="1">
    <citation type="journal article" date="2018" name="Genome Biol.">
        <title>SKESA: strategic k-mer extension for scrupulous assemblies.</title>
        <authorList>
            <person name="Souvorov A."/>
            <person name="Agarwala R."/>
            <person name="Lipman D.J."/>
        </authorList>
    </citation>
    <scope>NUCLEOTIDE SEQUENCE</scope>
    <source>
        <strain evidence="2">O50</strain>
    </source>
</reference>
<protein>
    <recommendedName>
        <fullName evidence="1">Toxin VasX N-terminal region domain-containing protein</fullName>
    </recommendedName>
</protein>
<proteinExistence type="predicted"/>
<gene>
    <name evidence="2" type="ORF">I9Y29_002953</name>
</gene>